<dbReference type="InterPro" id="IPR036388">
    <property type="entry name" value="WH-like_DNA-bd_sf"/>
</dbReference>
<dbReference type="GO" id="GO:0010628">
    <property type="term" value="P:positive regulation of gene expression"/>
    <property type="evidence" value="ECO:0007669"/>
    <property type="project" value="TreeGrafter"/>
</dbReference>
<keyword evidence="3" id="KW-0238">DNA-binding</keyword>
<evidence type="ECO:0000259" key="5">
    <source>
        <dbReference type="PROSITE" id="PS50931"/>
    </source>
</evidence>
<dbReference type="RefSeq" id="WP_179905425.1">
    <property type="nucleotide sequence ID" value="NZ_JACBXS010000010.1"/>
</dbReference>
<dbReference type="PANTHER" id="PTHR30427:SF1">
    <property type="entry name" value="TRANSCRIPTIONAL ACTIVATOR PROTEIN LYSR"/>
    <property type="match status" value="1"/>
</dbReference>
<accession>A0A7Z0KXU7</accession>
<dbReference type="Gene3D" id="1.10.10.10">
    <property type="entry name" value="Winged helix-like DNA-binding domain superfamily/Winged helix DNA-binding domain"/>
    <property type="match status" value="1"/>
</dbReference>
<dbReference type="SUPFAM" id="SSF46785">
    <property type="entry name" value="Winged helix' DNA-binding domain"/>
    <property type="match status" value="1"/>
</dbReference>
<feature type="domain" description="HTH lysR-type" evidence="5">
    <location>
        <begin position="5"/>
        <end position="62"/>
    </location>
</feature>
<dbReference type="GO" id="GO:0043565">
    <property type="term" value="F:sequence-specific DNA binding"/>
    <property type="evidence" value="ECO:0007669"/>
    <property type="project" value="TreeGrafter"/>
</dbReference>
<keyword evidence="2" id="KW-0805">Transcription regulation</keyword>
<reference evidence="6 7" key="1">
    <citation type="journal article" date="2000" name="Arch. Microbiol.">
        <title>Rhodobaca bogoriensis gen. nov. and sp. nov., an alkaliphilic purple nonsulfur bacterium from African Rift Valley soda lakes.</title>
        <authorList>
            <person name="Milford A.D."/>
            <person name="Achenbach L.A."/>
            <person name="Jung D.O."/>
            <person name="Madigan M.T."/>
        </authorList>
    </citation>
    <scope>NUCLEOTIDE SEQUENCE [LARGE SCALE GENOMIC DNA]</scope>
    <source>
        <strain evidence="6 7">2376</strain>
    </source>
</reference>
<dbReference type="GO" id="GO:0003700">
    <property type="term" value="F:DNA-binding transcription factor activity"/>
    <property type="evidence" value="ECO:0007669"/>
    <property type="project" value="InterPro"/>
</dbReference>
<dbReference type="Gene3D" id="3.40.190.290">
    <property type="match status" value="1"/>
</dbReference>
<evidence type="ECO:0000256" key="1">
    <source>
        <dbReference type="ARBA" id="ARBA00009437"/>
    </source>
</evidence>
<dbReference type="Pfam" id="PF03466">
    <property type="entry name" value="LysR_substrate"/>
    <property type="match status" value="1"/>
</dbReference>
<dbReference type="InterPro" id="IPR005119">
    <property type="entry name" value="LysR_subst-bd"/>
</dbReference>
<dbReference type="PANTHER" id="PTHR30427">
    <property type="entry name" value="TRANSCRIPTIONAL ACTIVATOR PROTEIN LYSR"/>
    <property type="match status" value="1"/>
</dbReference>
<evidence type="ECO:0000256" key="2">
    <source>
        <dbReference type="ARBA" id="ARBA00023015"/>
    </source>
</evidence>
<protein>
    <submittedName>
        <fullName evidence="6">LysR family transcriptional regulator</fullName>
    </submittedName>
</protein>
<keyword evidence="7" id="KW-1185">Reference proteome</keyword>
<evidence type="ECO:0000256" key="4">
    <source>
        <dbReference type="ARBA" id="ARBA00023163"/>
    </source>
</evidence>
<dbReference type="SUPFAM" id="SSF53850">
    <property type="entry name" value="Periplasmic binding protein-like II"/>
    <property type="match status" value="1"/>
</dbReference>
<gene>
    <name evidence="6" type="ORF">HUK65_06930</name>
</gene>
<evidence type="ECO:0000313" key="7">
    <source>
        <dbReference type="Proteomes" id="UP000529417"/>
    </source>
</evidence>
<proteinExistence type="inferred from homology"/>
<name>A0A7Z0KXU7_9RHOB</name>
<keyword evidence="4" id="KW-0804">Transcription</keyword>
<dbReference type="EMBL" id="JACBXS010000010">
    <property type="protein sequence ID" value="NYS24724.1"/>
    <property type="molecule type" value="Genomic_DNA"/>
</dbReference>
<dbReference type="InterPro" id="IPR036390">
    <property type="entry name" value="WH_DNA-bd_sf"/>
</dbReference>
<comment type="caution">
    <text evidence="6">The sequence shown here is derived from an EMBL/GenBank/DDBJ whole genome shotgun (WGS) entry which is preliminary data.</text>
</comment>
<sequence>MHPQLSPRQLEAFLAVVDNGTMTRAAQMLDISQPAVSRLISDLTDALGFALFDRRDGRLVPTQEARLLLPDVKRSLALLDRISETGRNITQRTAGHLRITCLPGFAVSHLPGVIARFLQERPGVSVTLEPDRPERVLEWMVGEQFDLGITDGFGGHPAVESERIDIRTVCIFPSGSPLGSKSVLRPRDIAAEKLIHTLRESAFYQTLHDAFQADGVSIRTYIEARQFTTACELVRHGLGVAVISELDAAQYQGRGIDYRPFRPAIAHRLSLVRPIHKQPSMITLEFIEAFSESLRAYAMAQG</sequence>
<organism evidence="6 7">
    <name type="scientific">Rhabdonatronobacter sediminivivens</name>
    <dbReference type="NCBI Taxonomy" id="2743469"/>
    <lineage>
        <taxon>Bacteria</taxon>
        <taxon>Pseudomonadati</taxon>
        <taxon>Pseudomonadota</taxon>
        <taxon>Alphaproteobacteria</taxon>
        <taxon>Rhodobacterales</taxon>
        <taxon>Paracoccaceae</taxon>
        <taxon>Rhabdonatronobacter</taxon>
    </lineage>
</organism>
<dbReference type="PRINTS" id="PR00039">
    <property type="entry name" value="HTHLYSR"/>
</dbReference>
<dbReference type="AlphaFoldDB" id="A0A7Z0KXU7"/>
<comment type="similarity">
    <text evidence="1">Belongs to the LysR transcriptional regulatory family.</text>
</comment>
<dbReference type="Proteomes" id="UP000529417">
    <property type="component" value="Unassembled WGS sequence"/>
</dbReference>
<evidence type="ECO:0000313" key="6">
    <source>
        <dbReference type="EMBL" id="NYS24724.1"/>
    </source>
</evidence>
<dbReference type="PROSITE" id="PS50931">
    <property type="entry name" value="HTH_LYSR"/>
    <property type="match status" value="1"/>
</dbReference>
<evidence type="ECO:0000256" key="3">
    <source>
        <dbReference type="ARBA" id="ARBA00023125"/>
    </source>
</evidence>
<dbReference type="Pfam" id="PF00126">
    <property type="entry name" value="HTH_1"/>
    <property type="match status" value="1"/>
</dbReference>
<dbReference type="InterPro" id="IPR000847">
    <property type="entry name" value="LysR_HTH_N"/>
</dbReference>